<dbReference type="PANTHER" id="PTHR30087:SF0">
    <property type="entry name" value="INNER MEMBRANE PROTEIN"/>
    <property type="match status" value="1"/>
</dbReference>
<reference evidence="1 2" key="1">
    <citation type="submission" date="2020-08" db="EMBL/GenBank/DDBJ databases">
        <title>Bridging the membrane lipid divide: bacteria of the FCB group superphylum have the potential to synthesize archaeal ether lipids.</title>
        <authorList>
            <person name="Villanueva L."/>
            <person name="Von Meijenfeldt F.A.B."/>
            <person name="Westbye A.B."/>
            <person name="Yadav S."/>
            <person name="Hopmans E.C."/>
            <person name="Dutilh B.E."/>
            <person name="Sinninghe Damste J.S."/>
        </authorList>
    </citation>
    <scope>NUCLEOTIDE SEQUENCE [LARGE SCALE GENOMIC DNA]</scope>
    <source>
        <strain evidence="1">NIOZ-UU100</strain>
    </source>
</reference>
<comment type="caution">
    <text evidence="1">The sequence shown here is derived from an EMBL/GenBank/DDBJ whole genome shotgun (WGS) entry which is preliminary data.</text>
</comment>
<proteinExistence type="predicted"/>
<sequence length="180" mass="19894">MHNHDSMPVVAVSRCLLGDPVRYDGKDKKSQKLIEEIAGLFSILPVCPEVEAGLSIPRPPVQLVKDGNGIIYVRGRDDQTVDITSQLHRFFRRFDEANTTLSGAILQNRSPSCGVGDTPLFSPSGSELNQDNGVFTTFIRSRHPDLPVSTPKQLNSDEAIQEFRDAVFRYIKRSTGSGSH</sequence>
<dbReference type="Pfam" id="PF04463">
    <property type="entry name" value="2-thiour_desulf"/>
    <property type="match status" value="1"/>
</dbReference>
<evidence type="ECO:0000313" key="1">
    <source>
        <dbReference type="EMBL" id="MBC8519079.1"/>
    </source>
</evidence>
<name>A0A8J6P2X7_9GAMM</name>
<dbReference type="Proteomes" id="UP000654401">
    <property type="component" value="Unassembled WGS sequence"/>
</dbReference>
<gene>
    <name evidence="1" type="ORF">H8D24_01540</name>
</gene>
<evidence type="ECO:0000313" key="2">
    <source>
        <dbReference type="Proteomes" id="UP000654401"/>
    </source>
</evidence>
<protein>
    <submittedName>
        <fullName evidence="1">DUF523 domain-containing protein</fullName>
    </submittedName>
</protein>
<dbReference type="PANTHER" id="PTHR30087">
    <property type="entry name" value="INNER MEMBRANE PROTEIN"/>
    <property type="match status" value="1"/>
</dbReference>
<dbReference type="AlphaFoldDB" id="A0A8J6P2X7"/>
<dbReference type="EMBL" id="JACNFK010000015">
    <property type="protein sequence ID" value="MBC8519079.1"/>
    <property type="molecule type" value="Genomic_DNA"/>
</dbReference>
<accession>A0A8J6P2X7</accession>
<organism evidence="1 2">
    <name type="scientific">Candidatus Thiopontia autotrophica</name>
    <dbReference type="NCBI Taxonomy" id="2841688"/>
    <lineage>
        <taxon>Bacteria</taxon>
        <taxon>Pseudomonadati</taxon>
        <taxon>Pseudomonadota</taxon>
        <taxon>Gammaproteobacteria</taxon>
        <taxon>Candidatus Thiopontia</taxon>
    </lineage>
</organism>
<dbReference type="InterPro" id="IPR007553">
    <property type="entry name" value="2-thiour_desulf"/>
</dbReference>